<reference evidence="2 3" key="1">
    <citation type="submission" date="2019-05" db="EMBL/GenBank/DDBJ databases">
        <title>Another draft genome of Portunus trituberculatus and its Hox gene families provides insights of decapod evolution.</title>
        <authorList>
            <person name="Jeong J.-H."/>
            <person name="Song I."/>
            <person name="Kim S."/>
            <person name="Choi T."/>
            <person name="Kim D."/>
            <person name="Ryu S."/>
            <person name="Kim W."/>
        </authorList>
    </citation>
    <scope>NUCLEOTIDE SEQUENCE [LARGE SCALE GENOMIC DNA]</scope>
    <source>
        <tissue evidence="2">Muscle</tissue>
    </source>
</reference>
<dbReference type="EMBL" id="VSRR010067547">
    <property type="protein sequence ID" value="MPC85168.1"/>
    <property type="molecule type" value="Genomic_DNA"/>
</dbReference>
<organism evidence="2 3">
    <name type="scientific">Portunus trituberculatus</name>
    <name type="common">Swimming crab</name>
    <name type="synonym">Neptunus trituberculatus</name>
    <dbReference type="NCBI Taxonomy" id="210409"/>
    <lineage>
        <taxon>Eukaryota</taxon>
        <taxon>Metazoa</taxon>
        <taxon>Ecdysozoa</taxon>
        <taxon>Arthropoda</taxon>
        <taxon>Crustacea</taxon>
        <taxon>Multicrustacea</taxon>
        <taxon>Malacostraca</taxon>
        <taxon>Eumalacostraca</taxon>
        <taxon>Eucarida</taxon>
        <taxon>Decapoda</taxon>
        <taxon>Pleocyemata</taxon>
        <taxon>Brachyura</taxon>
        <taxon>Eubrachyura</taxon>
        <taxon>Portunoidea</taxon>
        <taxon>Portunidae</taxon>
        <taxon>Portuninae</taxon>
        <taxon>Portunus</taxon>
    </lineage>
</organism>
<gene>
    <name evidence="2" type="ORF">E2C01_079931</name>
</gene>
<proteinExistence type="predicted"/>
<evidence type="ECO:0000256" key="1">
    <source>
        <dbReference type="SAM" id="MobiDB-lite"/>
    </source>
</evidence>
<keyword evidence="3" id="KW-1185">Reference proteome</keyword>
<dbReference type="Proteomes" id="UP000324222">
    <property type="component" value="Unassembled WGS sequence"/>
</dbReference>
<evidence type="ECO:0000313" key="2">
    <source>
        <dbReference type="EMBL" id="MPC85168.1"/>
    </source>
</evidence>
<evidence type="ECO:0000313" key="3">
    <source>
        <dbReference type="Proteomes" id="UP000324222"/>
    </source>
</evidence>
<accession>A0A5B7IWX0</accession>
<feature type="region of interest" description="Disordered" evidence="1">
    <location>
        <begin position="1"/>
        <end position="58"/>
    </location>
</feature>
<dbReference type="AlphaFoldDB" id="A0A5B7IWX0"/>
<sequence>MSPGVCTDDGATCGVARRGGGKERRQMFRRGGGQERQRLGDVAGGELTTPTPSQSHYEESVHCRTQAFFLSLSISHGTVPLSVKLGRRTFLSPSYTCRFTPPHP</sequence>
<name>A0A5B7IWX0_PORTR</name>
<feature type="compositionally biased region" description="Basic and acidic residues" evidence="1">
    <location>
        <begin position="20"/>
        <end position="39"/>
    </location>
</feature>
<comment type="caution">
    <text evidence="2">The sequence shown here is derived from an EMBL/GenBank/DDBJ whole genome shotgun (WGS) entry which is preliminary data.</text>
</comment>
<protein>
    <submittedName>
        <fullName evidence="2">Uncharacterized protein</fullName>
    </submittedName>
</protein>